<feature type="region of interest" description="Disordered" evidence="1">
    <location>
        <begin position="411"/>
        <end position="435"/>
    </location>
</feature>
<feature type="domain" description="Reverse transcriptase/retrotransposon-derived protein RNase H-like" evidence="2">
    <location>
        <begin position="214"/>
        <end position="292"/>
    </location>
</feature>
<accession>A0ABQ9Z0B5</accession>
<protein>
    <recommendedName>
        <fullName evidence="2">Reverse transcriptase/retrotransposon-derived protein RNase H-like domain-containing protein</fullName>
    </recommendedName>
</protein>
<dbReference type="Pfam" id="PF17919">
    <property type="entry name" value="RT_RNaseH_2"/>
    <property type="match status" value="1"/>
</dbReference>
<name>A0ABQ9Z0B5_9CRUS</name>
<dbReference type="InterPro" id="IPR041577">
    <property type="entry name" value="RT_RNaseH_2"/>
</dbReference>
<reference evidence="3 4" key="1">
    <citation type="journal article" date="2023" name="Nucleic Acids Res.">
        <title>The hologenome of Daphnia magna reveals possible DNA methylation and microbiome-mediated evolution of the host genome.</title>
        <authorList>
            <person name="Chaturvedi A."/>
            <person name="Li X."/>
            <person name="Dhandapani V."/>
            <person name="Marshall H."/>
            <person name="Kissane S."/>
            <person name="Cuenca-Cambronero M."/>
            <person name="Asole G."/>
            <person name="Calvet F."/>
            <person name="Ruiz-Romero M."/>
            <person name="Marangio P."/>
            <person name="Guigo R."/>
            <person name="Rago D."/>
            <person name="Mirbahai L."/>
            <person name="Eastwood N."/>
            <person name="Colbourne J.K."/>
            <person name="Zhou J."/>
            <person name="Mallon E."/>
            <person name="Orsini L."/>
        </authorList>
    </citation>
    <scope>NUCLEOTIDE SEQUENCE [LARGE SCALE GENOMIC DNA]</scope>
    <source>
        <strain evidence="3">LRV0_1</strain>
    </source>
</reference>
<gene>
    <name evidence="3" type="ORF">OUZ56_011506</name>
</gene>
<feature type="region of interest" description="Disordered" evidence="1">
    <location>
        <begin position="332"/>
        <end position="351"/>
    </location>
</feature>
<feature type="compositionally biased region" description="Polar residues" evidence="1">
    <location>
        <begin position="7"/>
        <end position="33"/>
    </location>
</feature>
<dbReference type="EMBL" id="JAOYFB010000002">
    <property type="protein sequence ID" value="KAK4006352.1"/>
    <property type="molecule type" value="Genomic_DNA"/>
</dbReference>
<comment type="caution">
    <text evidence="3">The sequence shown here is derived from an EMBL/GenBank/DDBJ whole genome shotgun (WGS) entry which is preliminary data.</text>
</comment>
<evidence type="ECO:0000313" key="4">
    <source>
        <dbReference type="Proteomes" id="UP001234178"/>
    </source>
</evidence>
<sequence length="562" mass="61732">MLPISPSELSQNDENSPTTTPETLSINNSNSPTLGCDEHTSTDCVGSEEDSMFQPRFNSTQKPKRLRVDKSHIQSRETELAIASVNSKKLPSSSSNHFILTLPNERPEDWEINQHIVAAMRAGKLFHHTNAFILYGKFVFDDDQDQQTLKPTSGEESTEPLLCNNGVTINTEKIKFTKPSELFGGFMFSSTDFLSAISKGSGQRSIIPRSYARASLSASTKLSFHDPALTTALHVDAYRLRGLGFILLQQNPNKEGNVIQAGSRFLSEAELSYVMIELECMEAAWAMQKCHPDTKRLQPGHAGKSADPSITFKDAVLNLICKLGSRKSKRTADALSRAPVNPDTPTNELAEGPTSFVTRVAFISAITGSDINTNDPFLLKIAAATAIDPIMIVLREVCKKSAGDRKRRRNDRCLRPIFHPQSRLSRHAPETSPDAQISYKAAPACPSNSKASRLCEFVHADGGTPVYPAATALYEGHRSSPASHLKALTTPGVIVDVKLFCDYLIKMPAGRLFRRNRHFLRHCYMKLAPTPAAQEPPSNNLPPARITAAVSENVTLQQTLPP</sequence>
<evidence type="ECO:0000313" key="3">
    <source>
        <dbReference type="EMBL" id="KAK4006352.1"/>
    </source>
</evidence>
<dbReference type="Proteomes" id="UP001234178">
    <property type="component" value="Unassembled WGS sequence"/>
</dbReference>
<evidence type="ECO:0000259" key="2">
    <source>
        <dbReference type="Pfam" id="PF17919"/>
    </source>
</evidence>
<evidence type="ECO:0000256" key="1">
    <source>
        <dbReference type="SAM" id="MobiDB-lite"/>
    </source>
</evidence>
<proteinExistence type="predicted"/>
<organism evidence="3 4">
    <name type="scientific">Daphnia magna</name>
    <dbReference type="NCBI Taxonomy" id="35525"/>
    <lineage>
        <taxon>Eukaryota</taxon>
        <taxon>Metazoa</taxon>
        <taxon>Ecdysozoa</taxon>
        <taxon>Arthropoda</taxon>
        <taxon>Crustacea</taxon>
        <taxon>Branchiopoda</taxon>
        <taxon>Diplostraca</taxon>
        <taxon>Cladocera</taxon>
        <taxon>Anomopoda</taxon>
        <taxon>Daphniidae</taxon>
        <taxon>Daphnia</taxon>
    </lineage>
</organism>
<feature type="region of interest" description="Disordered" evidence="1">
    <location>
        <begin position="1"/>
        <end position="72"/>
    </location>
</feature>
<keyword evidence="4" id="KW-1185">Reference proteome</keyword>